<reference evidence="2" key="1">
    <citation type="journal article" date="2023" name="Mol. Biol. Evol.">
        <title>Third-Generation Sequencing Reveals the Adaptive Role of the Epigenome in Three Deep-Sea Polychaetes.</title>
        <authorList>
            <person name="Perez M."/>
            <person name="Aroh O."/>
            <person name="Sun Y."/>
            <person name="Lan Y."/>
            <person name="Juniper S.K."/>
            <person name="Young C.R."/>
            <person name="Angers B."/>
            <person name="Qian P.Y."/>
        </authorList>
    </citation>
    <scope>NUCLEOTIDE SEQUENCE</scope>
    <source>
        <strain evidence="2">P08H-3</strain>
    </source>
</reference>
<comment type="caution">
    <text evidence="2">The sequence shown here is derived from an EMBL/GenBank/DDBJ whole genome shotgun (WGS) entry which is preliminary data.</text>
</comment>
<accession>A0AAD9NFE6</accession>
<protein>
    <submittedName>
        <fullName evidence="2">Uncharacterized protein</fullName>
    </submittedName>
</protein>
<evidence type="ECO:0000313" key="2">
    <source>
        <dbReference type="EMBL" id="KAK2168040.1"/>
    </source>
</evidence>
<dbReference type="Proteomes" id="UP001208570">
    <property type="component" value="Unassembled WGS sequence"/>
</dbReference>
<proteinExistence type="predicted"/>
<dbReference type="AlphaFoldDB" id="A0AAD9NFE6"/>
<gene>
    <name evidence="2" type="ORF">LSH36_21g08015</name>
</gene>
<keyword evidence="3" id="KW-1185">Reference proteome</keyword>
<organism evidence="2 3">
    <name type="scientific">Paralvinella palmiformis</name>
    <dbReference type="NCBI Taxonomy" id="53620"/>
    <lineage>
        <taxon>Eukaryota</taxon>
        <taxon>Metazoa</taxon>
        <taxon>Spiralia</taxon>
        <taxon>Lophotrochozoa</taxon>
        <taxon>Annelida</taxon>
        <taxon>Polychaeta</taxon>
        <taxon>Sedentaria</taxon>
        <taxon>Canalipalpata</taxon>
        <taxon>Terebellida</taxon>
        <taxon>Terebelliformia</taxon>
        <taxon>Alvinellidae</taxon>
        <taxon>Paralvinella</taxon>
    </lineage>
</organism>
<feature type="compositionally biased region" description="Basic and acidic residues" evidence="1">
    <location>
        <begin position="7"/>
        <end position="23"/>
    </location>
</feature>
<name>A0AAD9NFE6_9ANNE</name>
<evidence type="ECO:0000256" key="1">
    <source>
        <dbReference type="SAM" id="MobiDB-lite"/>
    </source>
</evidence>
<feature type="compositionally biased region" description="Basic residues" evidence="1">
    <location>
        <begin position="104"/>
        <end position="122"/>
    </location>
</feature>
<feature type="region of interest" description="Disordered" evidence="1">
    <location>
        <begin position="99"/>
        <end position="123"/>
    </location>
</feature>
<sequence length="175" mass="19518">MAARQAKKQERRETAERSKLQKKLQKLDHFPDLDGEKLAILQKMLEGTVVGLPICHVWTVDGSLQIYNGKIEKLKVGKSTKKNSLTWNAVPTLIKVGNPPPKVTLKRRPPTQRTTHSPKRQKVATVQDGDAIDNPLFSQQSPTECKYPPLGALQESAVTWSSAGVDFYIKFSAQT</sequence>
<dbReference type="EMBL" id="JAODUP010000021">
    <property type="protein sequence ID" value="KAK2168040.1"/>
    <property type="molecule type" value="Genomic_DNA"/>
</dbReference>
<feature type="region of interest" description="Disordered" evidence="1">
    <location>
        <begin position="1"/>
        <end position="23"/>
    </location>
</feature>
<evidence type="ECO:0000313" key="3">
    <source>
        <dbReference type="Proteomes" id="UP001208570"/>
    </source>
</evidence>